<keyword evidence="21" id="KW-1185">Reference proteome</keyword>
<dbReference type="InterPro" id="IPR041938">
    <property type="entry name" value="Hist-Lys_N-MTase_N"/>
</dbReference>
<sequence length="827" mass="93735">MGSNRVTAKELCDNDDLATSLVLDPYLGFRTHKMKLNSLPSIRRQHHLREALQTFRKNRDLDAAFRLLTTGDWAKQYFQNRTKQHETTLKTHIFRYLRMYLPESGFMILPCNRYSLEKNGAKVVSTRCWVKNEKIELLVGCISELTKADESLLRFGENDFSVMYSTRKKCAQLWLGPAAFINHVYRCCSSAISACMNYKSLVFCFSSPPQWFEDCRPNCKFVPTDGNAACVKVLRDIKPDEEITCFYGDSFFGEKNEMCECCTCERRGEGAFKLRKREQSESTSLEKYQLRETDGRLLRLQEPSCKQNQHGANRKKNLHGSKYRLSSSPKKRHANRRNPILSPRLRSLTSPPNYRTLNPVRYSTSEEKNSYSVLKFALPKGTVLKPVRIILHNYKKCKDGYNLQRTRGGHCCKLSKEPVVSLRRQTFGFEKLQVLSNNETDTSTPSILSQAVEDVETVVLEQNAKDHSLFETCVGENSVEEQTMDVLCETHSVFSFTDLDSQTSRQNCDGTPSCVSDQDVSSVVLLDKRGLPPDIGTTYHQLETIDNDSPPSGSQAENLQCLLDDANAPKSKLNNISPVQFGIKHYVTVNLGKPVVYETQNLKSASLNTSNHINNTYNHSLPAMISQAQVNITHETLNHTVDQDTGNVESAQLNKPYTRKIFSLRSRPIQFTERKDIINKDHLRQKNGAFIHSGQEKLNFNGHVKMTSQTAHAVPRQCNLVIQEHLNVEMQLDPKLCLKPYVKLGLNNTLKRKCSGTGKCSNTSLTEISTGDFIQESNTQQAKLPTEDEQKKNVSFSPFTPSKRLRLVVNHGSIDLDVASTSSEETC</sequence>
<evidence type="ECO:0000256" key="11">
    <source>
        <dbReference type="ARBA" id="ARBA00023015"/>
    </source>
</evidence>
<dbReference type="PROSITE" id="PS51570">
    <property type="entry name" value="SAM_MT43_SUVAR420_2"/>
    <property type="match status" value="1"/>
</dbReference>
<evidence type="ECO:0000256" key="16">
    <source>
        <dbReference type="ARBA" id="ARBA00048602"/>
    </source>
</evidence>
<dbReference type="GO" id="GO:0005694">
    <property type="term" value="C:chromosome"/>
    <property type="evidence" value="ECO:0007669"/>
    <property type="project" value="UniProtKB-SubCell"/>
</dbReference>
<dbReference type="Gene3D" id="1.10.10.1700">
    <property type="entry name" value="Histone-lysine N-methyltransferase"/>
    <property type="match status" value="1"/>
</dbReference>
<dbReference type="FunFam" id="1.10.10.1700:FF:000001">
    <property type="entry name" value="Histone-lysine N-methyltransferase"/>
    <property type="match status" value="1"/>
</dbReference>
<evidence type="ECO:0000256" key="9">
    <source>
        <dbReference type="ARBA" id="ARBA00022691"/>
    </source>
</evidence>
<keyword evidence="10" id="KW-0156">Chromatin regulator</keyword>
<evidence type="ECO:0000313" key="21">
    <source>
        <dbReference type="Proteomes" id="UP001295444"/>
    </source>
</evidence>
<keyword evidence="11" id="KW-0805">Transcription regulation</keyword>
<evidence type="ECO:0000256" key="8">
    <source>
        <dbReference type="ARBA" id="ARBA00022679"/>
    </source>
</evidence>
<keyword evidence="12" id="KW-0804">Transcription</keyword>
<dbReference type="EC" id="2.1.1.361" evidence="3"/>
<evidence type="ECO:0000256" key="13">
    <source>
        <dbReference type="ARBA" id="ARBA00023242"/>
    </source>
</evidence>
<dbReference type="GO" id="GO:0140941">
    <property type="term" value="F:histone H4K20me methyltransferase activity"/>
    <property type="evidence" value="ECO:0007669"/>
    <property type="project" value="UniProtKB-EC"/>
</dbReference>
<dbReference type="InterPro" id="IPR025790">
    <property type="entry name" value="Suv4-20_animal"/>
</dbReference>
<evidence type="ECO:0000256" key="6">
    <source>
        <dbReference type="ARBA" id="ARBA00022491"/>
    </source>
</evidence>
<dbReference type="PROSITE" id="PS50280">
    <property type="entry name" value="SET"/>
    <property type="match status" value="1"/>
</dbReference>
<evidence type="ECO:0000256" key="15">
    <source>
        <dbReference type="ARBA" id="ARBA00031835"/>
    </source>
</evidence>
<dbReference type="InterPro" id="IPR039977">
    <property type="entry name" value="Suv4-20/Set9"/>
</dbReference>
<dbReference type="GO" id="GO:0005634">
    <property type="term" value="C:nucleus"/>
    <property type="evidence" value="ECO:0007669"/>
    <property type="project" value="UniProtKB-SubCell"/>
</dbReference>
<evidence type="ECO:0000259" key="19">
    <source>
        <dbReference type="PROSITE" id="PS50280"/>
    </source>
</evidence>
<dbReference type="SUPFAM" id="SSF82199">
    <property type="entry name" value="SET domain"/>
    <property type="match status" value="1"/>
</dbReference>
<dbReference type="GO" id="GO:0140944">
    <property type="term" value="F:histone H4K20 monomethyltransferase activity"/>
    <property type="evidence" value="ECO:0007669"/>
    <property type="project" value="UniProtKB-EC"/>
</dbReference>
<protein>
    <recommendedName>
        <fullName evidence="14">[histone H4]-N-methyl-L-lysine20 N-methyltransferase KMT5B</fullName>
        <ecNumber evidence="3">2.1.1.361</ecNumber>
        <ecNumber evidence="4">2.1.1.362</ecNumber>
    </recommendedName>
    <alternativeName>
        <fullName evidence="15">[histone H4]-lysine20 N-methyltransferase KMT5B</fullName>
    </alternativeName>
</protein>
<dbReference type="EMBL" id="OW240921">
    <property type="protein sequence ID" value="CAH2319205.1"/>
    <property type="molecule type" value="Genomic_DNA"/>
</dbReference>
<dbReference type="Pfam" id="PF00856">
    <property type="entry name" value="SET"/>
    <property type="match status" value="1"/>
</dbReference>
<dbReference type="PANTHER" id="PTHR12977">
    <property type="entry name" value="SUPPRESSOR OF VARIEGATION 4-20-RELATED"/>
    <property type="match status" value="1"/>
</dbReference>
<feature type="compositionally biased region" description="Basic residues" evidence="18">
    <location>
        <begin position="312"/>
        <end position="322"/>
    </location>
</feature>
<keyword evidence="8" id="KW-0808">Transferase</keyword>
<organism evidence="20 21">
    <name type="scientific">Pelobates cultripes</name>
    <name type="common">Western spadefoot toad</name>
    <dbReference type="NCBI Taxonomy" id="61616"/>
    <lineage>
        <taxon>Eukaryota</taxon>
        <taxon>Metazoa</taxon>
        <taxon>Chordata</taxon>
        <taxon>Craniata</taxon>
        <taxon>Vertebrata</taxon>
        <taxon>Euteleostomi</taxon>
        <taxon>Amphibia</taxon>
        <taxon>Batrachia</taxon>
        <taxon>Anura</taxon>
        <taxon>Pelobatoidea</taxon>
        <taxon>Pelobatidae</taxon>
        <taxon>Pelobates</taxon>
    </lineage>
</organism>
<dbReference type="AlphaFoldDB" id="A0AAD1WNC9"/>
<dbReference type="PANTHER" id="PTHR12977:SF11">
    <property type="entry name" value="HISTONE-LYSINE N-METHYLTRANSFERASE KMT5C"/>
    <property type="match status" value="1"/>
</dbReference>
<comment type="subcellular location">
    <subcellularLocation>
        <location evidence="2">Chromosome</location>
    </subcellularLocation>
    <subcellularLocation>
        <location evidence="1">Nucleus</location>
    </subcellularLocation>
</comment>
<evidence type="ECO:0000256" key="12">
    <source>
        <dbReference type="ARBA" id="ARBA00023163"/>
    </source>
</evidence>
<dbReference type="EC" id="2.1.1.362" evidence="4"/>
<evidence type="ECO:0000256" key="10">
    <source>
        <dbReference type="ARBA" id="ARBA00022853"/>
    </source>
</evidence>
<proteinExistence type="predicted"/>
<evidence type="ECO:0000256" key="17">
    <source>
        <dbReference type="ARBA" id="ARBA00048710"/>
    </source>
</evidence>
<evidence type="ECO:0000256" key="4">
    <source>
        <dbReference type="ARBA" id="ARBA00012188"/>
    </source>
</evidence>
<dbReference type="GO" id="GO:0032259">
    <property type="term" value="P:methylation"/>
    <property type="evidence" value="ECO:0007669"/>
    <property type="project" value="UniProtKB-KW"/>
</dbReference>
<keyword evidence="9" id="KW-0949">S-adenosyl-L-methionine</keyword>
<evidence type="ECO:0000256" key="3">
    <source>
        <dbReference type="ARBA" id="ARBA00012187"/>
    </source>
</evidence>
<dbReference type="Proteomes" id="UP001295444">
    <property type="component" value="Chromosome 10"/>
</dbReference>
<keyword evidence="5" id="KW-0158">Chromosome</keyword>
<feature type="compositionally biased region" description="Polar residues" evidence="18">
    <location>
        <begin position="347"/>
        <end position="356"/>
    </location>
</feature>
<evidence type="ECO:0000256" key="14">
    <source>
        <dbReference type="ARBA" id="ARBA00031786"/>
    </source>
</evidence>
<dbReference type="InterPro" id="IPR046341">
    <property type="entry name" value="SET_dom_sf"/>
</dbReference>
<comment type="catalytic activity">
    <reaction evidence="17">
        <text>N(6)-methyl-L-lysyl(20)-[histone H4] + S-adenosyl-L-methionine = N(6),N(6)-dimethyl-L-lysyl(20)-[histone H4] + S-adenosyl-L-homocysteine + H(+)</text>
        <dbReference type="Rhea" id="RHEA:60348"/>
        <dbReference type="Rhea" id="RHEA-COMP:15555"/>
        <dbReference type="Rhea" id="RHEA-COMP:15556"/>
        <dbReference type="ChEBI" id="CHEBI:15378"/>
        <dbReference type="ChEBI" id="CHEBI:57856"/>
        <dbReference type="ChEBI" id="CHEBI:59789"/>
        <dbReference type="ChEBI" id="CHEBI:61929"/>
        <dbReference type="ChEBI" id="CHEBI:61976"/>
        <dbReference type="EC" id="2.1.1.362"/>
    </reaction>
    <physiologicalReaction direction="left-to-right" evidence="17">
        <dbReference type="Rhea" id="RHEA:60349"/>
    </physiologicalReaction>
</comment>
<evidence type="ECO:0000256" key="5">
    <source>
        <dbReference type="ARBA" id="ARBA00022454"/>
    </source>
</evidence>
<evidence type="ECO:0000313" key="20">
    <source>
        <dbReference type="EMBL" id="CAH2319205.1"/>
    </source>
</evidence>
<feature type="domain" description="SET" evidence="19">
    <location>
        <begin position="104"/>
        <end position="248"/>
    </location>
</feature>
<keyword evidence="7" id="KW-0489">Methyltransferase</keyword>
<dbReference type="InterPro" id="IPR001214">
    <property type="entry name" value="SET_dom"/>
</dbReference>
<dbReference type="Gene3D" id="2.170.270.10">
    <property type="entry name" value="SET domain"/>
    <property type="match status" value="1"/>
</dbReference>
<evidence type="ECO:0000256" key="1">
    <source>
        <dbReference type="ARBA" id="ARBA00004123"/>
    </source>
</evidence>
<comment type="catalytic activity">
    <reaction evidence="16">
        <text>N(6),N(6)-dimethyl-L-lysyl(20)-[histone H4] + S-adenosyl-L-methionine = N(6),N(6),N(6)-trimethyl-L-lysyl(20)-[histone H4] + S-adenosyl-L-homocysteine + H(+)</text>
        <dbReference type="Rhea" id="RHEA:61992"/>
        <dbReference type="Rhea" id="RHEA-COMP:15556"/>
        <dbReference type="Rhea" id="RHEA-COMP:15998"/>
        <dbReference type="ChEBI" id="CHEBI:15378"/>
        <dbReference type="ChEBI" id="CHEBI:57856"/>
        <dbReference type="ChEBI" id="CHEBI:59789"/>
        <dbReference type="ChEBI" id="CHEBI:61961"/>
        <dbReference type="ChEBI" id="CHEBI:61976"/>
    </reaction>
    <physiologicalReaction direction="left-to-right" evidence="16">
        <dbReference type="Rhea" id="RHEA:61993"/>
    </physiologicalReaction>
</comment>
<name>A0AAD1WNC9_PELCU</name>
<keyword evidence="13" id="KW-0539">Nucleus</keyword>
<keyword evidence="6" id="KW-0678">Repressor</keyword>
<gene>
    <name evidence="20" type="ORF">PECUL_23A001708</name>
</gene>
<reference evidence="20" key="1">
    <citation type="submission" date="2022-03" db="EMBL/GenBank/DDBJ databases">
        <authorList>
            <person name="Alioto T."/>
            <person name="Alioto T."/>
            <person name="Gomez Garrido J."/>
        </authorList>
    </citation>
    <scope>NUCLEOTIDE SEQUENCE</scope>
</reference>
<evidence type="ECO:0000256" key="18">
    <source>
        <dbReference type="SAM" id="MobiDB-lite"/>
    </source>
</evidence>
<accession>A0AAD1WNC9</accession>
<feature type="region of interest" description="Disordered" evidence="18">
    <location>
        <begin position="303"/>
        <end position="356"/>
    </location>
</feature>
<evidence type="ECO:0000256" key="2">
    <source>
        <dbReference type="ARBA" id="ARBA00004286"/>
    </source>
</evidence>
<evidence type="ECO:0000256" key="7">
    <source>
        <dbReference type="ARBA" id="ARBA00022603"/>
    </source>
</evidence>